<keyword evidence="4 7" id="KW-0812">Transmembrane</keyword>
<dbReference type="PANTHER" id="PTHR30489">
    <property type="entry name" value="LIPOPROTEIN-RELEASING SYSTEM TRANSMEMBRANE PROTEIN LOLE"/>
    <property type="match status" value="1"/>
</dbReference>
<feature type="transmembrane region" description="Helical" evidence="7">
    <location>
        <begin position="352"/>
        <end position="374"/>
    </location>
</feature>
<dbReference type="GO" id="GO:0044874">
    <property type="term" value="P:lipoprotein localization to outer membrane"/>
    <property type="evidence" value="ECO:0007669"/>
    <property type="project" value="TreeGrafter"/>
</dbReference>
<feature type="transmembrane region" description="Helical" evidence="7">
    <location>
        <begin position="394"/>
        <end position="423"/>
    </location>
</feature>
<dbReference type="PANTHER" id="PTHR30489:SF0">
    <property type="entry name" value="LIPOPROTEIN-RELEASING SYSTEM TRANSMEMBRANE PROTEIN LOLE"/>
    <property type="match status" value="1"/>
</dbReference>
<keyword evidence="5 7" id="KW-1133">Transmembrane helix</keyword>
<evidence type="ECO:0000256" key="6">
    <source>
        <dbReference type="ARBA" id="ARBA00023136"/>
    </source>
</evidence>
<dbReference type="Pfam" id="PF12704">
    <property type="entry name" value="MacB_PCD"/>
    <property type="match status" value="1"/>
</dbReference>
<keyword evidence="3" id="KW-1003">Cell membrane</keyword>
<keyword evidence="11" id="KW-1185">Reference proteome</keyword>
<evidence type="ECO:0000256" key="3">
    <source>
        <dbReference type="ARBA" id="ARBA00022475"/>
    </source>
</evidence>
<dbReference type="OrthoDB" id="1522670at2"/>
<evidence type="ECO:0000256" key="7">
    <source>
        <dbReference type="SAM" id="Phobius"/>
    </source>
</evidence>
<proteinExistence type="inferred from homology"/>
<name>A0A163BB05_9FLAO</name>
<dbReference type="STRING" id="1642818.AWE51_22610"/>
<evidence type="ECO:0000259" key="8">
    <source>
        <dbReference type="Pfam" id="PF02687"/>
    </source>
</evidence>
<feature type="domain" description="MacB-like periplasmic core" evidence="9">
    <location>
        <begin position="28"/>
        <end position="242"/>
    </location>
</feature>
<dbReference type="Pfam" id="PF02687">
    <property type="entry name" value="FtsX"/>
    <property type="match status" value="1"/>
</dbReference>
<dbReference type="InterPro" id="IPR051447">
    <property type="entry name" value="Lipoprotein-release_system"/>
</dbReference>
<dbReference type="AlphaFoldDB" id="A0A163BB05"/>
<gene>
    <name evidence="10" type="ORF">AWE51_22610</name>
</gene>
<comment type="similarity">
    <text evidence="2">Belongs to the ABC-4 integral membrane protein family. LolC/E subfamily.</text>
</comment>
<evidence type="ECO:0000256" key="4">
    <source>
        <dbReference type="ARBA" id="ARBA00022692"/>
    </source>
</evidence>
<dbReference type="InterPro" id="IPR003838">
    <property type="entry name" value="ABC3_permease_C"/>
</dbReference>
<dbReference type="EMBL" id="LQRT01000006">
    <property type="protein sequence ID" value="KZS41203.1"/>
    <property type="molecule type" value="Genomic_DNA"/>
</dbReference>
<reference evidence="10 11" key="1">
    <citation type="submission" date="2016-01" db="EMBL/GenBank/DDBJ databases">
        <title>The draft genome sequence of Aquimarina sp. RZW4-3-2.</title>
        <authorList>
            <person name="Wang Y."/>
        </authorList>
    </citation>
    <scope>NUCLEOTIDE SEQUENCE [LARGE SCALE GENOMIC DNA]</scope>
    <source>
        <strain evidence="10 11">RZW4-3-2</strain>
    </source>
</reference>
<dbReference type="GO" id="GO:0098797">
    <property type="term" value="C:plasma membrane protein complex"/>
    <property type="evidence" value="ECO:0007669"/>
    <property type="project" value="TreeGrafter"/>
</dbReference>
<evidence type="ECO:0000313" key="11">
    <source>
        <dbReference type="Proteomes" id="UP000076715"/>
    </source>
</evidence>
<comment type="caution">
    <text evidence="10">The sequence shown here is derived from an EMBL/GenBank/DDBJ whole genome shotgun (WGS) entry which is preliminary data.</text>
</comment>
<feature type="transmembrane region" description="Helical" evidence="7">
    <location>
        <begin position="25"/>
        <end position="50"/>
    </location>
</feature>
<evidence type="ECO:0000256" key="2">
    <source>
        <dbReference type="ARBA" id="ARBA00005236"/>
    </source>
</evidence>
<protein>
    <submittedName>
        <fullName evidence="10">Transmembrane permease</fullName>
    </submittedName>
</protein>
<comment type="subcellular location">
    <subcellularLocation>
        <location evidence="1">Cell membrane</location>
        <topology evidence="1">Multi-pass membrane protein</topology>
    </subcellularLocation>
</comment>
<evidence type="ECO:0000256" key="5">
    <source>
        <dbReference type="ARBA" id="ARBA00022989"/>
    </source>
</evidence>
<keyword evidence="6 7" id="KW-0472">Membrane</keyword>
<dbReference type="Proteomes" id="UP000076715">
    <property type="component" value="Unassembled WGS sequence"/>
</dbReference>
<sequence length="435" mass="49082">MNFEYFIAKRLIKGKEHKSSISTPIIKIAISAIAIGMVMMLITIATGIGLQRKIREKVAAFNGHVLISSFDNNSSLESLIPISKDQKFYSKEFKALVENSDWTNWIEKGSPSIFPEVKGIAHMQGVATKMGIIRTETDFDGVVVKGVGKDYNWSYFKEYLIEGRIPDFRNELNEEILLSSHIASRLGLTVGDKAITYFLKKNSVSNSKTYIRAFKIVGIYSSGFQEFDEKFLFADIRHIQKMNKWQTNEIGNFEVFIDDFTAIDTKGQEIYENIPSTLDSQTITLKYAMIFEWLKLFDLNIIGIIGIIILVAGINMITALLVLILEKTPMIGILKALGSSDWSIRKMFLYNAAYLILIGLFWGNLIGIGLLLIQDYYGVVGLNPETYYVDTAPVYINLGYILLLNVGTILLCLIMLLIPSYIVSKISPTKSIRFQ</sequence>
<dbReference type="RefSeq" id="WP_066312516.1">
    <property type="nucleotide sequence ID" value="NZ_LQRT01000006.1"/>
</dbReference>
<evidence type="ECO:0000313" key="10">
    <source>
        <dbReference type="EMBL" id="KZS41203.1"/>
    </source>
</evidence>
<dbReference type="InterPro" id="IPR025857">
    <property type="entry name" value="MacB_PCD"/>
</dbReference>
<accession>A0A163BB05</accession>
<evidence type="ECO:0000259" key="9">
    <source>
        <dbReference type="Pfam" id="PF12704"/>
    </source>
</evidence>
<organism evidence="10 11">
    <name type="scientific">Aquimarina aggregata</name>
    <dbReference type="NCBI Taxonomy" id="1642818"/>
    <lineage>
        <taxon>Bacteria</taxon>
        <taxon>Pseudomonadati</taxon>
        <taxon>Bacteroidota</taxon>
        <taxon>Flavobacteriia</taxon>
        <taxon>Flavobacteriales</taxon>
        <taxon>Flavobacteriaceae</taxon>
        <taxon>Aquimarina</taxon>
    </lineage>
</organism>
<feature type="transmembrane region" description="Helical" evidence="7">
    <location>
        <begin position="301"/>
        <end position="325"/>
    </location>
</feature>
<evidence type="ECO:0000256" key="1">
    <source>
        <dbReference type="ARBA" id="ARBA00004651"/>
    </source>
</evidence>
<feature type="domain" description="ABC3 transporter permease C-terminal" evidence="8">
    <location>
        <begin position="304"/>
        <end position="428"/>
    </location>
</feature>